<protein>
    <recommendedName>
        <fullName evidence="12">G8 domain-containing protein</fullName>
    </recommendedName>
</protein>
<accession>A0A7S1PF74</accession>
<evidence type="ECO:0000256" key="2">
    <source>
        <dbReference type="ARBA" id="ARBA00022475"/>
    </source>
</evidence>
<comment type="caution">
    <text evidence="5">Lacks conserved residue(s) required for the propagation of feature annotation.</text>
</comment>
<comment type="subcellular location">
    <subcellularLocation>
        <location evidence="1">Cell membrane</location>
    </subcellularLocation>
</comment>
<dbReference type="InterPro" id="IPR019316">
    <property type="entry name" value="G8_domain"/>
</dbReference>
<feature type="chain" id="PRO_5030539774" description="G8 domain-containing protein" evidence="7">
    <location>
        <begin position="28"/>
        <end position="1670"/>
    </location>
</feature>
<dbReference type="Pfam" id="PF24784">
    <property type="entry name" value="Temptin_C"/>
    <property type="match status" value="1"/>
</dbReference>
<keyword evidence="5" id="KW-1015">Disulfide bond</keyword>
<keyword evidence="6" id="KW-0812">Transmembrane</keyword>
<keyword evidence="4" id="KW-0325">Glycoprotein</keyword>
<feature type="signal peptide" evidence="7">
    <location>
        <begin position="1"/>
        <end position="27"/>
    </location>
</feature>
<dbReference type="GO" id="GO:0005886">
    <property type="term" value="C:plasma membrane"/>
    <property type="evidence" value="ECO:0007669"/>
    <property type="project" value="UniProtKB-SubCell"/>
</dbReference>
<dbReference type="Pfam" id="PF10162">
    <property type="entry name" value="G8"/>
    <property type="match status" value="1"/>
</dbReference>
<feature type="domain" description="G8" evidence="10">
    <location>
        <begin position="252"/>
        <end position="372"/>
    </location>
</feature>
<dbReference type="InterPro" id="IPR052387">
    <property type="entry name" value="Fibrocystin"/>
</dbReference>
<organism evidence="11">
    <name type="scientific">Percolomonas cosmopolitus</name>
    <dbReference type="NCBI Taxonomy" id="63605"/>
    <lineage>
        <taxon>Eukaryota</taxon>
        <taxon>Discoba</taxon>
        <taxon>Heterolobosea</taxon>
        <taxon>Tetramitia</taxon>
        <taxon>Eutetramitia</taxon>
        <taxon>Percolomonadidae</taxon>
        <taxon>Percolomonas</taxon>
    </lineage>
</organism>
<evidence type="ECO:0000256" key="6">
    <source>
        <dbReference type="SAM" id="Phobius"/>
    </source>
</evidence>
<keyword evidence="6" id="KW-1133">Transmembrane helix</keyword>
<dbReference type="PROSITE" id="PS01186">
    <property type="entry name" value="EGF_2"/>
    <property type="match status" value="1"/>
</dbReference>
<proteinExistence type="predicted"/>
<feature type="disulfide bond" evidence="5">
    <location>
        <begin position="1165"/>
        <end position="1174"/>
    </location>
</feature>
<feature type="domain" description="EGF-like" evidence="8">
    <location>
        <begin position="1141"/>
        <end position="1175"/>
    </location>
</feature>
<dbReference type="PROSITE" id="PS51484">
    <property type="entry name" value="G8"/>
    <property type="match status" value="1"/>
</dbReference>
<sequence>MSPTTTTLFPLIVAITLLIFLTHSLTSQDSPTPCSVQDNIHTIPNYEHFANDVHSLIYTSPDQVTLSKFALDFQSSGCKWDVEMCMRDSDGDSFTNGEELGDPCCKFEFGKGHAARDNRLTNPNNATLFDSEMVPLLTSWNMSNLVQDNPSDSFNVHMKWDLADHFRTGLACLIYVYMRPEKSNQWNIATYLGDFSTAYIKGNLASNTSYVFRFASRLPNGEWKQSIDFTARTGIDSLGQGVGDNCDMSAPKKWSELFANSSRNSSLTIETTQTVYLDQNAEFHTLTIMGCLIFDDEADYNVTAERIFVAGLLQIGTEQSPYQHKAIITYVGEKTNSSLVGHGNKMMVVLNGGVLELHGKPKGDRTWVHLAATAQSDDTTIYVDDESVLQWQVGDELVLASTDFDWKQAEELTITEAPIADTSTTPTRYAIKISPKLRYMHYGEKQFFTKNNGDQITLDERAEVGLLTRNILIRGDDKSDEDRFGCDNKFVHTAKRIRISNIEVTKCGKLGLIGKYPLHFHVPDPDPNFPGANRTGDYIKSVAVHHTYQRSLTIHGAHNVLIDKMVFYHHNGHGLFFEDGIEQQNIVTNCLGLGSQRIPDEFSTLRTERLSNADSQPATFWITHPNNYFEGNVAAGSDTNGFWLQLDRYSLGPSASPYVQPQIAKFGQIDNCVSHSNGDIGFNTWHDFRMCARPEEYSTCGSSENPYIEVKFNSLTSYKNRGFGYFGYVSTDVDFGDSVFADNNVGFTFNVVAGSSFTAENVVVVGESANIGNPDPWSCWNCRKCEDFTNPSSKYHRTIPKSWSRNEILEGIVFNRDGGYQTINNVAFFNFEDNCERAASSISVRNDDRAFTVPYNQFVQQVEFHNAKPLHLTFNDPVAVYAAGSKSDGYRSAVIVDENGVLTSGKTFGGVGARVIPNNPIMTDDSLCQYVSAWNAFICDKDTVFRYLVVESLAMSNDLGALNISTAHGGSALLEGFSFTTTWPATWTYRLNSIYSQNVQDYKIEYTGRIGTPDKVHVQYSQNTLAQPAGKTKFHLRYTVWGPLEIELKLENSEVVLLNAFNDTNSLASYDCQTNIVTFDMQQVADISVKDALSTPPEKNCITFDAKCTERENCHADTMQGKCVADNECVCRWGWMNQNCTDFHCFHLMNCQGNGICVGPNKCQCFPGFEGLKCEKFALFNLFDLVLSFGDIHVTTLDAKKHYVFNSIGEFYMLKSPQVSLQARLVECVPNSKTSCMKAIALRGDESASPSTASRIMFEAVGEEQIRIRINGQEISLTTADPIIPADAEEALKEIQYQFDPETGEKVQVSEEDVKIEASIAFERTKDGIIVTTSKEGGYTWHYVAFANSETRIRLRNDGMGFLSVAFSPGKAQKFEGTGVGGLYGNKDGVEDNDFMLRDGTVLTDPTSEQIHQTFGESWRVSQAETLFEYDSPDSYSTVNDLTFEPQIEVEASFKSESLKQQATDLCTNTLQLKDEFLQACLYDVAQTNDLKFAQAAAASSAISTCSSDEQQCKKLEESVSSTCTPWNVDACGGLSLGAILGIAGGSALFITVCCVLVMSVVCLCACLSFGVLTKQRSSPKTGGALDDSTTTKVGDFLDLRLSKSHGKSNPLRHSKGFDQEMQEMTKTREPLIFYNTEVDHSHIQGSNAKATPFNLHGVDFVSEPVEHLE</sequence>
<dbReference type="Gene3D" id="2.10.25.10">
    <property type="entry name" value="Laminin"/>
    <property type="match status" value="1"/>
</dbReference>
<dbReference type="SMART" id="SM01225">
    <property type="entry name" value="G8"/>
    <property type="match status" value="1"/>
</dbReference>
<dbReference type="PANTHER" id="PTHR46769:SF2">
    <property type="entry name" value="FIBROCYSTIN-L ISOFORM 2 PRECURSOR-RELATED"/>
    <property type="match status" value="1"/>
</dbReference>
<dbReference type="InterPro" id="IPR011050">
    <property type="entry name" value="Pectin_lyase_fold/virulence"/>
</dbReference>
<dbReference type="SUPFAM" id="SSF57184">
    <property type="entry name" value="Growth factor receptor domain"/>
    <property type="match status" value="1"/>
</dbReference>
<dbReference type="SMART" id="SM00181">
    <property type="entry name" value="EGF"/>
    <property type="match status" value="2"/>
</dbReference>
<reference evidence="11" key="1">
    <citation type="submission" date="2021-01" db="EMBL/GenBank/DDBJ databases">
        <authorList>
            <person name="Corre E."/>
            <person name="Pelletier E."/>
            <person name="Niang G."/>
            <person name="Scheremetjew M."/>
            <person name="Finn R."/>
            <person name="Kale V."/>
            <person name="Holt S."/>
            <person name="Cochrane G."/>
            <person name="Meng A."/>
            <person name="Brown T."/>
            <person name="Cohen L."/>
        </authorList>
    </citation>
    <scope>NUCLEOTIDE SEQUENCE</scope>
    <source>
        <strain evidence="11">WS</strain>
    </source>
</reference>
<evidence type="ECO:0008006" key="12">
    <source>
        <dbReference type="Google" id="ProtNLM"/>
    </source>
</evidence>
<dbReference type="PROSITE" id="PS51233">
    <property type="entry name" value="VWFD"/>
    <property type="match status" value="1"/>
</dbReference>
<dbReference type="InterPro" id="IPR055401">
    <property type="entry name" value="CEMIP_beta-hel_dom"/>
</dbReference>
<dbReference type="SUPFAM" id="SSF51126">
    <property type="entry name" value="Pectin lyase-like"/>
    <property type="match status" value="1"/>
</dbReference>
<dbReference type="InterPro" id="IPR057626">
    <property type="entry name" value="S-S_Temptin"/>
</dbReference>
<dbReference type="PROSITE" id="PS00022">
    <property type="entry name" value="EGF_1"/>
    <property type="match status" value="1"/>
</dbReference>
<gene>
    <name evidence="11" type="ORF">PCOS0759_LOCUS699</name>
</gene>
<dbReference type="CDD" id="cd00054">
    <property type="entry name" value="EGF_CA"/>
    <property type="match status" value="1"/>
</dbReference>
<name>A0A7S1PF74_9EUKA</name>
<evidence type="ECO:0000256" key="5">
    <source>
        <dbReference type="PROSITE-ProRule" id="PRU00076"/>
    </source>
</evidence>
<dbReference type="InterPro" id="IPR009030">
    <property type="entry name" value="Growth_fac_rcpt_cys_sf"/>
</dbReference>
<evidence type="ECO:0000259" key="9">
    <source>
        <dbReference type="PROSITE" id="PS51233"/>
    </source>
</evidence>
<dbReference type="PROSITE" id="PS50026">
    <property type="entry name" value="EGF_3"/>
    <property type="match status" value="1"/>
</dbReference>
<keyword evidence="2" id="KW-1003">Cell membrane</keyword>
<evidence type="ECO:0000313" key="11">
    <source>
        <dbReference type="EMBL" id="CAD9077467.1"/>
    </source>
</evidence>
<dbReference type="EMBL" id="HBGD01000861">
    <property type="protein sequence ID" value="CAD9077467.1"/>
    <property type="molecule type" value="Transcribed_RNA"/>
</dbReference>
<dbReference type="InterPro" id="IPR000742">
    <property type="entry name" value="EGF"/>
</dbReference>
<dbReference type="PANTHER" id="PTHR46769">
    <property type="entry name" value="POLYCYSTIC KIDNEY AND HEPATIC DISEASE 1 (AUTOSOMAL RECESSIVE)-LIKE 1"/>
    <property type="match status" value="1"/>
</dbReference>
<dbReference type="Pfam" id="PF24606">
    <property type="entry name" value="CEMIP_beta-hel"/>
    <property type="match status" value="1"/>
</dbReference>
<evidence type="ECO:0000259" key="10">
    <source>
        <dbReference type="PROSITE" id="PS51484"/>
    </source>
</evidence>
<evidence type="ECO:0000256" key="7">
    <source>
        <dbReference type="SAM" id="SignalP"/>
    </source>
</evidence>
<keyword evidence="5" id="KW-0245">EGF-like domain</keyword>
<evidence type="ECO:0000256" key="1">
    <source>
        <dbReference type="ARBA" id="ARBA00004236"/>
    </source>
</evidence>
<feature type="domain" description="VWFD" evidence="9">
    <location>
        <begin position="1184"/>
        <end position="1427"/>
    </location>
</feature>
<keyword evidence="6" id="KW-0472">Membrane</keyword>
<evidence type="ECO:0000256" key="3">
    <source>
        <dbReference type="ARBA" id="ARBA00022729"/>
    </source>
</evidence>
<feature type="transmembrane region" description="Helical" evidence="6">
    <location>
        <begin position="1549"/>
        <end position="1573"/>
    </location>
</feature>
<evidence type="ECO:0000259" key="8">
    <source>
        <dbReference type="PROSITE" id="PS50026"/>
    </source>
</evidence>
<keyword evidence="3 7" id="KW-0732">Signal</keyword>
<dbReference type="InterPro" id="IPR001846">
    <property type="entry name" value="VWF_type-D"/>
</dbReference>
<evidence type="ECO:0000256" key="4">
    <source>
        <dbReference type="ARBA" id="ARBA00023180"/>
    </source>
</evidence>